<gene>
    <name evidence="2" type="ORF">PTRG_02013</name>
</gene>
<dbReference type="eggNOG" id="ENOG502SQWX">
    <property type="taxonomic scope" value="Eukaryota"/>
</dbReference>
<dbReference type="OMA" id="YERKPCF"/>
<proteinExistence type="predicted"/>
<dbReference type="GO" id="GO:0008270">
    <property type="term" value="F:zinc ion binding"/>
    <property type="evidence" value="ECO:0007669"/>
    <property type="project" value="InterPro"/>
</dbReference>
<accession>B2VTW8</accession>
<dbReference type="PANTHER" id="PTHR38111:SF5">
    <property type="entry name" value="TRANSCRIPTION FACTOR DOMAIN-CONTAINING PROTEIN"/>
    <property type="match status" value="1"/>
</dbReference>
<organism evidence="2 3">
    <name type="scientific">Pyrenophora tritici-repentis (strain Pt-1C-BFP)</name>
    <name type="common">Wheat tan spot fungus</name>
    <name type="synonym">Drechslera tritici-repentis</name>
    <dbReference type="NCBI Taxonomy" id="426418"/>
    <lineage>
        <taxon>Eukaryota</taxon>
        <taxon>Fungi</taxon>
        <taxon>Dikarya</taxon>
        <taxon>Ascomycota</taxon>
        <taxon>Pezizomycotina</taxon>
        <taxon>Dothideomycetes</taxon>
        <taxon>Pleosporomycetidae</taxon>
        <taxon>Pleosporales</taxon>
        <taxon>Pleosporineae</taxon>
        <taxon>Pleosporaceae</taxon>
        <taxon>Pyrenophora</taxon>
    </lineage>
</organism>
<name>B2VTW8_PYRTR</name>
<evidence type="ECO:0000256" key="1">
    <source>
        <dbReference type="ARBA" id="ARBA00023242"/>
    </source>
</evidence>
<reference evidence="3" key="1">
    <citation type="journal article" date="2013" name="G3 (Bethesda)">
        <title>Comparative genomics of a plant-pathogenic fungus, Pyrenophora tritici-repentis, reveals transduplication and the impact of repeat elements on pathogenicity and population divergence.</title>
        <authorList>
            <person name="Manning V.A."/>
            <person name="Pandelova I."/>
            <person name="Dhillon B."/>
            <person name="Wilhelm L.J."/>
            <person name="Goodwin S.B."/>
            <person name="Berlin A.M."/>
            <person name="Figueroa M."/>
            <person name="Freitag M."/>
            <person name="Hane J.K."/>
            <person name="Henrissat B."/>
            <person name="Holman W.H."/>
            <person name="Kodira C.D."/>
            <person name="Martin J."/>
            <person name="Oliver R.P."/>
            <person name="Robbertse B."/>
            <person name="Schackwitz W."/>
            <person name="Schwartz D.C."/>
            <person name="Spatafora J.W."/>
            <person name="Turgeon B.G."/>
            <person name="Yandava C."/>
            <person name="Young S."/>
            <person name="Zhou S."/>
            <person name="Zeng Q."/>
            <person name="Grigoriev I.V."/>
            <person name="Ma L.-J."/>
            <person name="Ciuffetti L.M."/>
        </authorList>
    </citation>
    <scope>NUCLEOTIDE SEQUENCE [LARGE SCALE GENOMIC DNA]</scope>
    <source>
        <strain evidence="3">Pt-1C-BFP</strain>
    </source>
</reference>
<dbReference type="InterPro" id="IPR053178">
    <property type="entry name" value="Osmoadaptation_assoc"/>
</dbReference>
<evidence type="ECO:0000313" key="2">
    <source>
        <dbReference type="EMBL" id="EDU41451.1"/>
    </source>
</evidence>
<protein>
    <recommendedName>
        <fullName evidence="4">Zn(2)-C6 fungal-type domain-containing protein</fullName>
    </recommendedName>
</protein>
<dbReference type="Proteomes" id="UP000001471">
    <property type="component" value="Unassembled WGS sequence"/>
</dbReference>
<dbReference type="STRING" id="426418.B2VTW8"/>
<evidence type="ECO:0008006" key="4">
    <source>
        <dbReference type="Google" id="ProtNLM"/>
    </source>
</evidence>
<evidence type="ECO:0000313" key="3">
    <source>
        <dbReference type="Proteomes" id="UP000001471"/>
    </source>
</evidence>
<dbReference type="GO" id="GO:0000981">
    <property type="term" value="F:DNA-binding transcription factor activity, RNA polymerase II-specific"/>
    <property type="evidence" value="ECO:0007669"/>
    <property type="project" value="InterPro"/>
</dbReference>
<dbReference type="SUPFAM" id="SSF57701">
    <property type="entry name" value="Zn2/Cys6 DNA-binding domain"/>
    <property type="match status" value="1"/>
</dbReference>
<dbReference type="EMBL" id="DS231615">
    <property type="protein sequence ID" value="EDU41451.1"/>
    <property type="molecule type" value="Genomic_DNA"/>
</dbReference>
<keyword evidence="1" id="KW-0539">Nucleus</keyword>
<dbReference type="InterPro" id="IPR001138">
    <property type="entry name" value="Zn2Cys6_DnaBD"/>
</dbReference>
<dbReference type="OrthoDB" id="4314040at2759"/>
<dbReference type="PANTHER" id="PTHR38111">
    <property type="entry name" value="ZN(2)-C6 FUNGAL-TYPE DOMAIN-CONTAINING PROTEIN-RELATED"/>
    <property type="match status" value="1"/>
</dbReference>
<dbReference type="AlphaFoldDB" id="B2VTW8"/>
<dbReference type="InterPro" id="IPR036864">
    <property type="entry name" value="Zn2-C6_fun-type_DNA-bd_sf"/>
</dbReference>
<sequence>MVGVPKSTGCFICRKRKINETWPNCLNCQKNGKSCPGPPARHTFRDLGPRLNAGAPNAVVEDVTTPPANEIVSPELYIRAIKTLQSCLEDPQVGMSANTLCASVLLGLVEAFAGPRTGNRYLTHIITCIYERKPCFLVSPGWQEIAFDKTGLSFDDCLNTDLMQYMAELPGIFNELKDLGDQHKFGPLQSTTFDMGSSGEVFRETSHTPPSLDYSTGSYDDVDFADDLQPIETSYPLHTNSFTCPRVTARTLLLCKVQNLKEALCNLGDHLNAKLNNGTTVTKTLARERDSPLRTSYHFKNWRDMTAYNCFWSVIILTNKVLMRLLPPFDPTIYDLQSECRSMALEICKTWEDAWDSRPIGAFHTGLSFVVAYEFCTPEIKEWIVRGLNSLLDYHQVDAFRWSDEVIAHMSSKLAGEGPDLTFPHVRVSEDAR</sequence>
<dbReference type="CDD" id="cd00067">
    <property type="entry name" value="GAL4"/>
    <property type="match status" value="1"/>
</dbReference>
<dbReference type="InParanoid" id="B2VTW8"/>
<dbReference type="HOGENOM" id="CLU_021599_8_1_1"/>